<accession>A0ABP7WDN3</accession>
<feature type="region of interest" description="Disordered" evidence="1">
    <location>
        <begin position="1"/>
        <end position="108"/>
    </location>
</feature>
<organism evidence="2 3">
    <name type="scientific">Actinomadura miaoliensis</name>
    <dbReference type="NCBI Taxonomy" id="430685"/>
    <lineage>
        <taxon>Bacteria</taxon>
        <taxon>Bacillati</taxon>
        <taxon>Actinomycetota</taxon>
        <taxon>Actinomycetes</taxon>
        <taxon>Streptosporangiales</taxon>
        <taxon>Thermomonosporaceae</taxon>
        <taxon>Actinomadura</taxon>
    </lineage>
</organism>
<evidence type="ECO:0000313" key="3">
    <source>
        <dbReference type="Proteomes" id="UP001500683"/>
    </source>
</evidence>
<protein>
    <submittedName>
        <fullName evidence="2">Uncharacterized protein</fullName>
    </submittedName>
</protein>
<dbReference type="EMBL" id="BAAAZG010000040">
    <property type="protein sequence ID" value="GAA4086819.1"/>
    <property type="molecule type" value="Genomic_DNA"/>
</dbReference>
<evidence type="ECO:0000313" key="2">
    <source>
        <dbReference type="EMBL" id="GAA4086819.1"/>
    </source>
</evidence>
<keyword evidence="3" id="KW-1185">Reference proteome</keyword>
<name>A0ABP7WDN3_9ACTN</name>
<evidence type="ECO:0000256" key="1">
    <source>
        <dbReference type="SAM" id="MobiDB-lite"/>
    </source>
</evidence>
<dbReference type="Proteomes" id="UP001500683">
    <property type="component" value="Unassembled WGS sequence"/>
</dbReference>
<feature type="compositionally biased region" description="Basic residues" evidence="1">
    <location>
        <begin position="1"/>
        <end position="26"/>
    </location>
</feature>
<reference evidence="3" key="1">
    <citation type="journal article" date="2019" name="Int. J. Syst. Evol. Microbiol.">
        <title>The Global Catalogue of Microorganisms (GCM) 10K type strain sequencing project: providing services to taxonomists for standard genome sequencing and annotation.</title>
        <authorList>
            <consortium name="The Broad Institute Genomics Platform"/>
            <consortium name="The Broad Institute Genome Sequencing Center for Infectious Disease"/>
            <person name="Wu L."/>
            <person name="Ma J."/>
        </authorList>
    </citation>
    <scope>NUCLEOTIDE SEQUENCE [LARGE SCALE GENOMIC DNA]</scope>
    <source>
        <strain evidence="3">JCM 16702</strain>
    </source>
</reference>
<proteinExistence type="predicted"/>
<gene>
    <name evidence="2" type="ORF">GCM10022214_53750</name>
</gene>
<comment type="caution">
    <text evidence="2">The sequence shown here is derived from an EMBL/GenBank/DDBJ whole genome shotgun (WGS) entry which is preliminary data.</text>
</comment>
<sequence>MPRHPHTTHRQGRHNRNPHDRHKRDHPQRPSPFITRFLYHDNPLPSEPDITTPTASAPLPGAAHLLISRSDVPPVPRHPHNTAPTAKTHMTPMNATNHNAPLHHPLSS</sequence>